<feature type="compositionally biased region" description="Low complexity" evidence="12">
    <location>
        <begin position="1148"/>
        <end position="1163"/>
    </location>
</feature>
<evidence type="ECO:0000256" key="6">
    <source>
        <dbReference type="ARBA" id="ARBA00022786"/>
    </source>
</evidence>
<comment type="function">
    <text evidence="10">Ubiquitin ligase protein which is a component of the N-end rule pathway. Recognizes and binds to proteins bearing specific N-terminal residues that are destabilizing according to the N-end rule, leading to their ubiquitination and subsequent degradation.</text>
</comment>
<evidence type="ECO:0000256" key="2">
    <source>
        <dbReference type="ARBA" id="ARBA00004906"/>
    </source>
</evidence>
<dbReference type="GO" id="GO:0000151">
    <property type="term" value="C:ubiquitin ligase complex"/>
    <property type="evidence" value="ECO:0007669"/>
    <property type="project" value="TreeGrafter"/>
</dbReference>
<dbReference type="Gene3D" id="2.10.110.30">
    <property type="match status" value="1"/>
</dbReference>
<dbReference type="GO" id="GO:0008270">
    <property type="term" value="F:zinc ion binding"/>
    <property type="evidence" value="ECO:0007669"/>
    <property type="project" value="UniProtKB-UniRule"/>
</dbReference>
<dbReference type="EC" id="2.3.2.27" evidence="10"/>
<keyword evidence="6 10" id="KW-0833">Ubl conjugation pathway</keyword>
<name>A0A3Q0ISP9_DIACI</name>
<dbReference type="FunFam" id="2.10.110.30:FF:000002">
    <property type="entry name" value="Putative e3 ubiquitin-protein ligase ubr3"/>
    <property type="match status" value="1"/>
</dbReference>
<dbReference type="UniPathway" id="UPA00143"/>
<keyword evidence="5 10" id="KW-0863">Zinc-finger</keyword>
<evidence type="ECO:0000256" key="12">
    <source>
        <dbReference type="SAM" id="MobiDB-lite"/>
    </source>
</evidence>
<dbReference type="CTD" id="130507"/>
<dbReference type="Pfam" id="PF02207">
    <property type="entry name" value="zf-UBR"/>
    <property type="match status" value="1"/>
</dbReference>
<keyword evidence="11" id="KW-0175">Coiled coil</keyword>
<dbReference type="InterPro" id="IPR055194">
    <property type="entry name" value="UBR1-like_WH"/>
</dbReference>
<dbReference type="GO" id="GO:0061630">
    <property type="term" value="F:ubiquitin protein ligase activity"/>
    <property type="evidence" value="ECO:0007669"/>
    <property type="project" value="UniProtKB-UniRule"/>
</dbReference>
<evidence type="ECO:0000313" key="14">
    <source>
        <dbReference type="Proteomes" id="UP000079169"/>
    </source>
</evidence>
<reference evidence="15" key="1">
    <citation type="submission" date="2025-08" db="UniProtKB">
        <authorList>
            <consortium name="RefSeq"/>
        </authorList>
    </citation>
    <scope>IDENTIFICATION</scope>
</reference>
<keyword evidence="7 10" id="KW-0862">Zinc</keyword>
<dbReference type="PANTHER" id="PTHR21497:SF39">
    <property type="entry name" value="E3 UBIQUITIN-PROTEIN LIGASE UBR3"/>
    <property type="match status" value="1"/>
</dbReference>
<organism evidence="14 15">
    <name type="scientific">Diaphorina citri</name>
    <name type="common">Asian citrus psyllid</name>
    <dbReference type="NCBI Taxonomy" id="121845"/>
    <lineage>
        <taxon>Eukaryota</taxon>
        <taxon>Metazoa</taxon>
        <taxon>Ecdysozoa</taxon>
        <taxon>Arthropoda</taxon>
        <taxon>Hexapoda</taxon>
        <taxon>Insecta</taxon>
        <taxon>Pterygota</taxon>
        <taxon>Neoptera</taxon>
        <taxon>Paraneoptera</taxon>
        <taxon>Hemiptera</taxon>
        <taxon>Sternorrhyncha</taxon>
        <taxon>Psylloidea</taxon>
        <taxon>Psyllidae</taxon>
        <taxon>Diaphorininae</taxon>
        <taxon>Diaphorina</taxon>
    </lineage>
</organism>
<dbReference type="PaxDb" id="121845-A0A3Q0ISP9"/>
<evidence type="ECO:0000259" key="13">
    <source>
        <dbReference type="PROSITE" id="PS51157"/>
    </source>
</evidence>
<dbReference type="GeneID" id="103509070"/>
<comment type="similarity">
    <text evidence="8 10">Belongs to the E3 ubiquitin-protein ligase UBR1-like family.</text>
</comment>
<evidence type="ECO:0000313" key="15">
    <source>
        <dbReference type="RefSeq" id="XP_026679302.1"/>
    </source>
</evidence>
<dbReference type="PANTHER" id="PTHR21497">
    <property type="entry name" value="UBIQUITIN LIGASE E3 ALPHA-RELATED"/>
    <property type="match status" value="1"/>
</dbReference>
<dbReference type="GO" id="GO:0005737">
    <property type="term" value="C:cytoplasm"/>
    <property type="evidence" value="ECO:0007669"/>
    <property type="project" value="TreeGrafter"/>
</dbReference>
<evidence type="ECO:0000256" key="9">
    <source>
        <dbReference type="PROSITE-ProRule" id="PRU00508"/>
    </source>
</evidence>
<evidence type="ECO:0000256" key="5">
    <source>
        <dbReference type="ARBA" id="ARBA00022771"/>
    </source>
</evidence>
<proteinExistence type="inferred from homology"/>
<dbReference type="GO" id="GO:0016567">
    <property type="term" value="P:protein ubiquitination"/>
    <property type="evidence" value="ECO:0007669"/>
    <property type="project" value="UniProtKB-UniRule"/>
</dbReference>
<sequence>MSVKVEGNTEMDNHTYSVHVLMKKGKRGAASYIHNECVNQVNSRHLSEILDILLNPAKAIDEWETIDWLKWLIAGGKTPDEYSTLVRKYDNATTCGLVWIANYVAYRCRTCGISPCMSLCSECFKRADHTGHDFNMFRSQAGGACDCGDTSVMKVSGFCDRHGPNAQVTKLMPPQDLMCVAEGVMPRIILRLIQHLRENSKSGSTDAQLVALMDADDFITMFHDFCNMGAAMRHVMTSALTNPQVYKNLLSGNSNEETEYAQYLAESQRIYQDALRSLNLEPPPEFRHCQALQEYLVHNTFLDELVFWTVKFEFPQKIVTLLLNMLPDPEYKEALTQAFVLHYSRIAMMLERSTDPDTLSNRVVHVSVQLFSNEALAFRMTEQYYLLHIMVISLKFMMSKILIANTLHNPERNFHFNVDCGQQVMKEHCYWPLVSDLNNVLSHRPIAIKFMRDDSLLEMWFSFLSMFQGMNVNQRELVQHIEFEPTTYYAAFSAELEASAYPMWALVSHISDESTVQLNIRVINECLTALQDWFDAINLFTGNVNLPDNHQVSFHIPLHRYLSVFMCQAVNSQGVSLQQILPPLDMLHLVMLHPLRIQVAFYEIINGLWVRNGLQIKGQAMTYIQCNFCNSMVDADLYLLQVCATQLPTDIFMGTVIDKFHMNQWLTFSPSSASSNTTNDSTDYDTPMFESFLTFLATLVSIRTNLGINQGQLTELELVTLLCMGDKTHSALMELMPERCGSTQNRDFDSVLAEVADYRAPNYEMSGNMVQGMYVPKDRVWENLYSPIHVLLRAVHRRDFQTSMDRYTEYISGAGRIKSGNPPWPPLRAPGPAHPAYGDPRYWIPEYTCPLCRQLANSVLPLPPQLGETTSLIPSKEADMTSIINAMSKLMKENIEENIQRAQKEADSEPLEELEPKSNLMKAMTKAMQDMTNSTYPKFKHKQTHDSPFSIHHSHTLFLFVNSIARTNLEIELVQRGGTLVTSSSRSPEQILQVSLTTPKRSCFMPLLHVLAVHSRLMLQVSETVLKCLCQLAGIPVDMQDRPSAIVPYELVVPLLCRDPSALLMQLIVLLPLHIHQKCFSTVVKLLYNLLYFQVSIQLTCNMSEQERGYWRQQPFQRPPTSIDDTIPLTIHLLDPTQLFLGDDTDMSSSSNSSSGGEASTSSPPDMSGPAPGTSYAGTVPDKAALESKIQELCLPFLRIAALLKHHIYEEPLPEEIPEANEFLRLVYFLELVTDAMDWPKFNAAVALSWPAEVDYLSDWTSQLALFINRSQVSARSVLSDQHIRFYQPRLLSLPELYDKIFQYYHRKQCTQCQSIPRETSICLLCGTLVCLKENCCKQNNVCEAVQHSVDCGAGTAMFLVVTSSYVIVIRGKRACLWGSMYLDNHGEEDRELK</sequence>
<dbReference type="InterPro" id="IPR039164">
    <property type="entry name" value="UBR1-like"/>
</dbReference>
<keyword evidence="4 10" id="KW-0479">Metal-binding</keyword>
<dbReference type="RefSeq" id="XP_026679302.1">
    <property type="nucleotide sequence ID" value="XM_026823501.1"/>
</dbReference>
<evidence type="ECO:0000256" key="8">
    <source>
        <dbReference type="ARBA" id="ARBA00046341"/>
    </source>
</evidence>
<comment type="catalytic activity">
    <reaction evidence="1 10">
        <text>S-ubiquitinyl-[E2 ubiquitin-conjugating enzyme]-L-cysteine + [acceptor protein]-L-lysine = [E2 ubiquitin-conjugating enzyme]-L-cysteine + N(6)-ubiquitinyl-[acceptor protein]-L-lysine.</text>
        <dbReference type="EC" id="2.3.2.27"/>
    </reaction>
</comment>
<gene>
    <name evidence="15" type="primary">LOC103509070</name>
</gene>
<evidence type="ECO:0000256" key="3">
    <source>
        <dbReference type="ARBA" id="ARBA00022679"/>
    </source>
</evidence>
<feature type="zinc finger region" description="UBR-type" evidence="9">
    <location>
        <begin position="93"/>
        <end position="164"/>
    </location>
</feature>
<dbReference type="InterPro" id="IPR044046">
    <property type="entry name" value="E3_ligase_UBR-like_C"/>
</dbReference>
<dbReference type="PROSITE" id="PS51157">
    <property type="entry name" value="ZF_UBR"/>
    <property type="match status" value="1"/>
</dbReference>
<dbReference type="CDD" id="cd19673">
    <property type="entry name" value="UBR-box_UBR3"/>
    <property type="match status" value="1"/>
</dbReference>
<protein>
    <recommendedName>
        <fullName evidence="10">E3 ubiquitin-protein ligase</fullName>
        <ecNumber evidence="10">2.3.2.27</ecNumber>
    </recommendedName>
</protein>
<accession>A0A3Q0ISP9</accession>
<dbReference type="STRING" id="121845.A0A3Q0ISP9"/>
<dbReference type="Pfam" id="PF18995">
    <property type="entry name" value="PRT6_C"/>
    <property type="match status" value="1"/>
</dbReference>
<dbReference type="KEGG" id="dci:103509070"/>
<dbReference type="Proteomes" id="UP000079169">
    <property type="component" value="Unplaced"/>
</dbReference>
<keyword evidence="14" id="KW-1185">Reference proteome</keyword>
<dbReference type="GO" id="GO:0071596">
    <property type="term" value="P:ubiquitin-dependent protein catabolic process via the N-end rule pathway"/>
    <property type="evidence" value="ECO:0007669"/>
    <property type="project" value="UniProtKB-UniRule"/>
</dbReference>
<dbReference type="InterPro" id="IPR003126">
    <property type="entry name" value="Znf_UBR"/>
</dbReference>
<feature type="domain" description="UBR-type" evidence="13">
    <location>
        <begin position="93"/>
        <end position="164"/>
    </location>
</feature>
<comment type="pathway">
    <text evidence="2 10">Protein modification; protein ubiquitination.</text>
</comment>
<evidence type="ECO:0000256" key="7">
    <source>
        <dbReference type="ARBA" id="ARBA00022833"/>
    </source>
</evidence>
<feature type="region of interest" description="Disordered" evidence="12">
    <location>
        <begin position="1145"/>
        <end position="1178"/>
    </location>
</feature>
<keyword evidence="3 10" id="KW-0808">Transferase</keyword>
<evidence type="ECO:0000256" key="10">
    <source>
        <dbReference type="RuleBase" id="RU366018"/>
    </source>
</evidence>
<evidence type="ECO:0000256" key="1">
    <source>
        <dbReference type="ARBA" id="ARBA00000900"/>
    </source>
</evidence>
<evidence type="ECO:0000256" key="11">
    <source>
        <dbReference type="SAM" id="Coils"/>
    </source>
</evidence>
<evidence type="ECO:0000256" key="4">
    <source>
        <dbReference type="ARBA" id="ARBA00022723"/>
    </source>
</evidence>
<dbReference type="SMART" id="SM00396">
    <property type="entry name" value="ZnF_UBR1"/>
    <property type="match status" value="1"/>
</dbReference>
<dbReference type="Pfam" id="PF22960">
    <property type="entry name" value="WHD_UBR1"/>
    <property type="match status" value="1"/>
</dbReference>
<feature type="coiled-coil region" evidence="11">
    <location>
        <begin position="885"/>
        <end position="912"/>
    </location>
</feature>